<evidence type="ECO:0000313" key="5">
    <source>
        <dbReference type="EMBL" id="KYH32908.1"/>
    </source>
</evidence>
<dbReference type="RefSeq" id="WP_062282376.1">
    <property type="nucleotide sequence ID" value="NZ_LTBC01000002.1"/>
</dbReference>
<accession>A0A151AZ42</accession>
<evidence type="ECO:0000256" key="3">
    <source>
        <dbReference type="ARBA" id="ARBA00023014"/>
    </source>
</evidence>
<feature type="domain" description="4Fe-4S ferredoxin-type" evidence="4">
    <location>
        <begin position="90"/>
        <end position="118"/>
    </location>
</feature>
<dbReference type="PATRIC" id="fig|1122241.3.peg.722"/>
<name>A0A151AZ42_9FIRM</name>
<sequence length="288" mass="31037">MLVTVASGKGGTGKTTIVTNLALALAKKMPVQVLDCDVEEPNAHLFLHPVFQEEEEVTLPVPEVDNTKCNGCGKCSEVCAFHALAVAGGKVMTFPEMCHGCGGCAFACPQGAITEKPYRIGVVARGQAGRIDFAHGRIDVGVPLAPPVIRAVKRLARKEGLTLIDAPPGTSCPVVAAVKDSDFCLLVTEPTPFGLNDLKLAVGMVRELGIPFAVVINRSTLGDLRVERYCRQERIPVLLKIPFDKRYAATYARGKCLVEEYPDWVPAFVGLWQEIERLVSQRARAAGN</sequence>
<evidence type="ECO:0000256" key="2">
    <source>
        <dbReference type="ARBA" id="ARBA00023004"/>
    </source>
</evidence>
<dbReference type="AlphaFoldDB" id="A0A151AZ42"/>
<feature type="domain" description="4Fe-4S ferredoxin-type" evidence="4">
    <location>
        <begin position="60"/>
        <end position="89"/>
    </location>
</feature>
<dbReference type="Gene3D" id="3.30.70.20">
    <property type="match status" value="1"/>
</dbReference>
<dbReference type="CDD" id="cd03110">
    <property type="entry name" value="SIMIBI_bact_arch"/>
    <property type="match status" value="1"/>
</dbReference>
<evidence type="ECO:0000259" key="4">
    <source>
        <dbReference type="PROSITE" id="PS51379"/>
    </source>
</evidence>
<keyword evidence="2" id="KW-0408">Iron</keyword>
<dbReference type="PANTHER" id="PTHR43063">
    <property type="entry name" value="4FE-4S CLUSTER CONTAINING PARA FAMILY ATPASE PROTEIN"/>
    <property type="match status" value="1"/>
</dbReference>
<organism evidence="5 6">
    <name type="scientific">Moorella mulderi DSM 14980</name>
    <dbReference type="NCBI Taxonomy" id="1122241"/>
    <lineage>
        <taxon>Bacteria</taxon>
        <taxon>Bacillati</taxon>
        <taxon>Bacillota</taxon>
        <taxon>Clostridia</taxon>
        <taxon>Neomoorellales</taxon>
        <taxon>Neomoorellaceae</taxon>
        <taxon>Neomoorella</taxon>
    </lineage>
</organism>
<dbReference type="Pfam" id="PF00037">
    <property type="entry name" value="Fer4"/>
    <property type="match status" value="2"/>
</dbReference>
<dbReference type="InterPro" id="IPR017900">
    <property type="entry name" value="4Fe4S_Fe_S_CS"/>
</dbReference>
<reference evidence="5 6" key="1">
    <citation type="submission" date="2016-02" db="EMBL/GenBank/DDBJ databases">
        <title>Genome sequence of Moorella mulderi DSM 14980.</title>
        <authorList>
            <person name="Poehlein A."/>
            <person name="Daniel R."/>
        </authorList>
    </citation>
    <scope>NUCLEOTIDE SEQUENCE [LARGE SCALE GENOMIC DNA]</scope>
    <source>
        <strain evidence="5 6">DSM 14980</strain>
    </source>
</reference>
<dbReference type="PROSITE" id="PS51379">
    <property type="entry name" value="4FE4S_FER_2"/>
    <property type="match status" value="2"/>
</dbReference>
<gene>
    <name evidence="5" type="primary">rsxB_2</name>
    <name evidence="5" type="ORF">MOMUL_06860</name>
</gene>
<protein>
    <submittedName>
        <fullName evidence="5">Electron transport complex subunit RsxB</fullName>
    </submittedName>
</protein>
<keyword evidence="6" id="KW-1185">Reference proteome</keyword>
<dbReference type="OrthoDB" id="9778602at2"/>
<keyword evidence="3" id="KW-0411">Iron-sulfur</keyword>
<evidence type="ECO:0000256" key="1">
    <source>
        <dbReference type="ARBA" id="ARBA00022723"/>
    </source>
</evidence>
<dbReference type="Pfam" id="PF01656">
    <property type="entry name" value="CbiA"/>
    <property type="match status" value="1"/>
</dbReference>
<proteinExistence type="predicted"/>
<keyword evidence="1" id="KW-0479">Metal-binding</keyword>
<comment type="caution">
    <text evidence="5">The sequence shown here is derived from an EMBL/GenBank/DDBJ whole genome shotgun (WGS) entry which is preliminary data.</text>
</comment>
<dbReference type="GO" id="GO:0046872">
    <property type="term" value="F:metal ion binding"/>
    <property type="evidence" value="ECO:0007669"/>
    <property type="project" value="UniProtKB-KW"/>
</dbReference>
<dbReference type="EMBL" id="LTBC01000002">
    <property type="protein sequence ID" value="KYH32908.1"/>
    <property type="molecule type" value="Genomic_DNA"/>
</dbReference>
<dbReference type="PANTHER" id="PTHR43063:SF1">
    <property type="entry name" value="4FE-4S CLUSTER CONTAINING PARA FAMILY ATPASE PROTEIN"/>
    <property type="match status" value="1"/>
</dbReference>
<evidence type="ECO:0000313" key="6">
    <source>
        <dbReference type="Proteomes" id="UP000075670"/>
    </source>
</evidence>
<dbReference type="Gene3D" id="3.40.50.300">
    <property type="entry name" value="P-loop containing nucleotide triphosphate hydrolases"/>
    <property type="match status" value="1"/>
</dbReference>
<dbReference type="InterPro" id="IPR002586">
    <property type="entry name" value="CobQ/CobB/MinD/ParA_Nub-bd_dom"/>
</dbReference>
<dbReference type="GO" id="GO:0051536">
    <property type="term" value="F:iron-sulfur cluster binding"/>
    <property type="evidence" value="ECO:0007669"/>
    <property type="project" value="UniProtKB-KW"/>
</dbReference>
<dbReference type="SUPFAM" id="SSF52540">
    <property type="entry name" value="P-loop containing nucleoside triphosphate hydrolases"/>
    <property type="match status" value="1"/>
</dbReference>
<dbReference type="SUPFAM" id="SSF54862">
    <property type="entry name" value="4Fe-4S ferredoxins"/>
    <property type="match status" value="1"/>
</dbReference>
<dbReference type="Proteomes" id="UP000075670">
    <property type="component" value="Unassembled WGS sequence"/>
</dbReference>
<dbReference type="PROSITE" id="PS00198">
    <property type="entry name" value="4FE4S_FER_1"/>
    <property type="match status" value="1"/>
</dbReference>
<dbReference type="InterPro" id="IPR027417">
    <property type="entry name" value="P-loop_NTPase"/>
</dbReference>
<dbReference type="InterPro" id="IPR017896">
    <property type="entry name" value="4Fe4S_Fe-S-bd"/>
</dbReference>